<feature type="compositionally biased region" description="Polar residues" evidence="7">
    <location>
        <begin position="405"/>
        <end position="414"/>
    </location>
</feature>
<dbReference type="Gene3D" id="2.40.10.230">
    <property type="entry name" value="Probable tRNA pseudouridine synthase domain"/>
    <property type="match status" value="1"/>
</dbReference>
<dbReference type="PANTHER" id="PTHR31633">
    <property type="entry name" value="H/ACA RIBONUCLEOPROTEIN COMPLEX NON-CORE SUBUNIT NAF1"/>
    <property type="match status" value="1"/>
</dbReference>
<name>A0A0D2AGP2_9PEZI</name>
<feature type="compositionally biased region" description="Polar residues" evidence="7">
    <location>
        <begin position="24"/>
        <end position="39"/>
    </location>
</feature>
<feature type="compositionally biased region" description="Acidic residues" evidence="7">
    <location>
        <begin position="363"/>
        <end position="376"/>
    </location>
</feature>
<evidence type="ECO:0000256" key="6">
    <source>
        <dbReference type="ARBA" id="ARBA00023242"/>
    </source>
</evidence>
<dbReference type="GO" id="GO:0005634">
    <property type="term" value="C:nucleus"/>
    <property type="evidence" value="ECO:0007669"/>
    <property type="project" value="UniProtKB-SubCell"/>
</dbReference>
<feature type="compositionally biased region" description="Low complexity" evidence="7">
    <location>
        <begin position="625"/>
        <end position="635"/>
    </location>
</feature>
<evidence type="ECO:0000313" key="8">
    <source>
        <dbReference type="EMBL" id="KIW05755.1"/>
    </source>
</evidence>
<dbReference type="Pfam" id="PF04410">
    <property type="entry name" value="Gar1"/>
    <property type="match status" value="1"/>
</dbReference>
<feature type="region of interest" description="Disordered" evidence="7">
    <location>
        <begin position="363"/>
        <end position="664"/>
    </location>
</feature>
<keyword evidence="9" id="KW-1185">Reference proteome</keyword>
<keyword evidence="6" id="KW-0539">Nucleus</keyword>
<keyword evidence="5" id="KW-0694">RNA-binding</keyword>
<feature type="compositionally biased region" description="Acidic residues" evidence="7">
    <location>
        <begin position="163"/>
        <end position="200"/>
    </location>
</feature>
<evidence type="ECO:0000256" key="7">
    <source>
        <dbReference type="SAM" id="MobiDB-lite"/>
    </source>
</evidence>
<evidence type="ECO:0000256" key="4">
    <source>
        <dbReference type="ARBA" id="ARBA00022553"/>
    </source>
</evidence>
<feature type="compositionally biased region" description="Polar residues" evidence="7">
    <location>
        <begin position="558"/>
        <end position="570"/>
    </location>
</feature>
<dbReference type="GO" id="GO:0006364">
    <property type="term" value="P:rRNA processing"/>
    <property type="evidence" value="ECO:0007669"/>
    <property type="project" value="UniProtKB-KW"/>
</dbReference>
<protein>
    <submittedName>
        <fullName evidence="8">Uncharacterized protein</fullName>
    </submittedName>
</protein>
<feature type="compositionally biased region" description="Low complexity" evidence="7">
    <location>
        <begin position="602"/>
        <end position="617"/>
    </location>
</feature>
<dbReference type="RefSeq" id="XP_016215624.1">
    <property type="nucleotide sequence ID" value="XM_016356831.1"/>
</dbReference>
<gene>
    <name evidence="8" type="ORF">PV09_03611</name>
</gene>
<dbReference type="OrthoDB" id="21550at2759"/>
<dbReference type="GO" id="GO:0003723">
    <property type="term" value="F:RNA binding"/>
    <property type="evidence" value="ECO:0007669"/>
    <property type="project" value="UniProtKB-KW"/>
</dbReference>
<keyword evidence="2" id="KW-0690">Ribosome biogenesis</keyword>
<feature type="compositionally biased region" description="Basic and acidic residues" evidence="7">
    <location>
        <begin position="40"/>
        <end position="55"/>
    </location>
</feature>
<evidence type="ECO:0000256" key="5">
    <source>
        <dbReference type="ARBA" id="ARBA00022884"/>
    </source>
</evidence>
<keyword evidence="3" id="KW-0698">rRNA processing</keyword>
<feature type="compositionally biased region" description="Polar residues" evidence="7">
    <location>
        <begin position="70"/>
        <end position="79"/>
    </location>
</feature>
<evidence type="ECO:0000313" key="9">
    <source>
        <dbReference type="Proteomes" id="UP000053259"/>
    </source>
</evidence>
<feature type="compositionally biased region" description="Basic and acidic residues" evidence="7">
    <location>
        <begin position="377"/>
        <end position="388"/>
    </location>
</feature>
<feature type="compositionally biased region" description="Gly residues" evidence="7">
    <location>
        <begin position="650"/>
        <end position="664"/>
    </location>
</feature>
<organism evidence="8 9">
    <name type="scientific">Verruconis gallopava</name>
    <dbReference type="NCBI Taxonomy" id="253628"/>
    <lineage>
        <taxon>Eukaryota</taxon>
        <taxon>Fungi</taxon>
        <taxon>Dikarya</taxon>
        <taxon>Ascomycota</taxon>
        <taxon>Pezizomycotina</taxon>
        <taxon>Dothideomycetes</taxon>
        <taxon>Pleosporomycetidae</taxon>
        <taxon>Venturiales</taxon>
        <taxon>Sympoventuriaceae</taxon>
        <taxon>Verruconis</taxon>
    </lineage>
</organism>
<dbReference type="GO" id="GO:0001522">
    <property type="term" value="P:pseudouridine synthesis"/>
    <property type="evidence" value="ECO:0007669"/>
    <property type="project" value="InterPro"/>
</dbReference>
<dbReference type="STRING" id="253628.A0A0D2AGP2"/>
<dbReference type="PANTHER" id="PTHR31633:SF1">
    <property type="entry name" value="H_ACA RIBONUCLEOPROTEIN COMPLEX NON-CORE SUBUNIT NAF1"/>
    <property type="match status" value="1"/>
</dbReference>
<feature type="region of interest" description="Disordered" evidence="7">
    <location>
        <begin position="215"/>
        <end position="235"/>
    </location>
</feature>
<dbReference type="GO" id="GO:0000493">
    <property type="term" value="P:box H/ACA snoRNP assembly"/>
    <property type="evidence" value="ECO:0007669"/>
    <property type="project" value="InterPro"/>
</dbReference>
<dbReference type="HOGENOM" id="CLU_413433_0_0_1"/>
<evidence type="ECO:0000256" key="1">
    <source>
        <dbReference type="ARBA" id="ARBA00004123"/>
    </source>
</evidence>
<dbReference type="Proteomes" id="UP000053259">
    <property type="component" value="Unassembled WGS sequence"/>
</dbReference>
<dbReference type="VEuPathDB" id="FungiDB:PV09_03611"/>
<feature type="compositionally biased region" description="Acidic residues" evidence="7">
    <location>
        <begin position="10"/>
        <end position="23"/>
    </location>
</feature>
<dbReference type="InParanoid" id="A0A0D2AGP2"/>
<feature type="region of interest" description="Disordered" evidence="7">
    <location>
        <begin position="1"/>
        <end position="200"/>
    </location>
</feature>
<dbReference type="InterPro" id="IPR007504">
    <property type="entry name" value="H/ACA_rnp_Gar1/Naf1"/>
</dbReference>
<feature type="compositionally biased region" description="Pro residues" evidence="7">
    <location>
        <begin position="585"/>
        <end position="595"/>
    </location>
</feature>
<proteinExistence type="predicted"/>
<dbReference type="AlphaFoldDB" id="A0A0D2AGP2"/>
<feature type="compositionally biased region" description="Basic residues" evidence="7">
    <location>
        <begin position="428"/>
        <end position="439"/>
    </location>
</feature>
<dbReference type="GO" id="GO:0005732">
    <property type="term" value="C:sno(s)RNA-containing ribonucleoprotein complex"/>
    <property type="evidence" value="ECO:0007669"/>
    <property type="project" value="InterPro"/>
</dbReference>
<comment type="subcellular location">
    <subcellularLocation>
        <location evidence="1">Nucleus</location>
    </subcellularLocation>
</comment>
<accession>A0A0D2AGP2</accession>
<dbReference type="GeneID" id="27311584"/>
<dbReference type="EMBL" id="KN847537">
    <property type="protein sequence ID" value="KIW05755.1"/>
    <property type="molecule type" value="Genomic_DNA"/>
</dbReference>
<evidence type="ECO:0000256" key="3">
    <source>
        <dbReference type="ARBA" id="ARBA00022552"/>
    </source>
</evidence>
<feature type="compositionally biased region" description="Basic and acidic residues" evidence="7">
    <location>
        <begin position="146"/>
        <end position="162"/>
    </location>
</feature>
<dbReference type="InterPro" id="IPR038664">
    <property type="entry name" value="Gar1/Naf1_Cbf5-bd_sf"/>
</dbReference>
<keyword evidence="4" id="KW-0597">Phosphoprotein</keyword>
<sequence length="664" mass="70656">MESHDLKLEVDDDPEFDDSDLYDTNETVSGGEPQSQQSTKNEKLSSHPEALDRSDMMSQSEPMNGIQGASEATTSSIRNELNIAKVEESSTHQSAIDFSQGKERGGESNNSTEEVVMSDTHDSERPSTALGDGAAGSSNTNGHTLTFDRDFIEAARANRGDPEAEFEEDSDPEISDDSTDSDSDDSSSDDDSSDDDDDSLILDPAEAARMLMRASSPDEGGAGGGPPRTANEQQEKPLDIPVIANINEIGLVELGHISHRINDENCAVIKATVHANHNVLQPGSALCLADRTLIRPISDTIAQVQEPYYVVYFESAEEMDRLGVQDSVKVFYLDHPDHRAFVFYEELRKQKFTDASNINDEEVDEREIEFSDDEQEAAYRNRKKEEKKKQQKQQQRKNAEDGGQSVPSDQASQHSAHRGRGGGGPKSGRGRGPRGRGRGGRGGWQDYDSSGAPQQGYAPLPATQPSGALDYGDDGSDGYYRKLRRPNDYGTWQNTPQPQPQPQSEPQAPVSYGGAYNAPPQQGGFPSYGPQTPSQPYQPAVGSWATGGAAPLPPHLQSFLSSIVSTQSNHGPGVGGQANAASFTAPPPPPPPPPQSGLATQPGAYQGLPYAGYPAGPGSSGAGAGAPPAQPFGFGNPYFSFPGAQPAPFGGHGSQGGRGNGNGA</sequence>
<dbReference type="InterPro" id="IPR040309">
    <property type="entry name" value="Naf1"/>
</dbReference>
<evidence type="ECO:0000256" key="2">
    <source>
        <dbReference type="ARBA" id="ARBA00022517"/>
    </source>
</evidence>
<reference evidence="8 9" key="1">
    <citation type="submission" date="2015-01" db="EMBL/GenBank/DDBJ databases">
        <title>The Genome Sequence of Ochroconis gallopava CBS43764.</title>
        <authorList>
            <consortium name="The Broad Institute Genomics Platform"/>
            <person name="Cuomo C."/>
            <person name="de Hoog S."/>
            <person name="Gorbushina A."/>
            <person name="Stielow B."/>
            <person name="Teixiera M."/>
            <person name="Abouelleil A."/>
            <person name="Chapman S.B."/>
            <person name="Priest M."/>
            <person name="Young S.K."/>
            <person name="Wortman J."/>
            <person name="Nusbaum C."/>
            <person name="Birren B."/>
        </authorList>
    </citation>
    <scope>NUCLEOTIDE SEQUENCE [LARGE SCALE GENOMIC DNA]</scope>
    <source>
        <strain evidence="8 9">CBS 43764</strain>
    </source>
</reference>